<sequence>METIKLIRLPLEKLNKYPTEQVSSQDEKPTEDIVVDFRADSNRIAGMLKDVENPSQKAPFIEEDISVGLDDEANKITEILLENQKEQQIISIWGMRGLGKTTLAKKIFSDDRIVQHFRIRASCVISHTYDKKKTKI</sequence>
<dbReference type="Proteomes" id="UP001604277">
    <property type="component" value="Unassembled WGS sequence"/>
</dbReference>
<gene>
    <name evidence="2" type="ORF">Fot_07014</name>
</gene>
<dbReference type="Pfam" id="PF00931">
    <property type="entry name" value="NB-ARC"/>
    <property type="match status" value="1"/>
</dbReference>
<keyword evidence="3" id="KW-1185">Reference proteome</keyword>
<name>A0ABD1WUL1_9LAMI</name>
<evidence type="ECO:0000313" key="2">
    <source>
        <dbReference type="EMBL" id="KAL2553395.1"/>
    </source>
</evidence>
<dbReference type="InterPro" id="IPR027417">
    <property type="entry name" value="P-loop_NTPase"/>
</dbReference>
<dbReference type="AlphaFoldDB" id="A0ABD1WUL1"/>
<evidence type="ECO:0000259" key="1">
    <source>
        <dbReference type="Pfam" id="PF00931"/>
    </source>
</evidence>
<dbReference type="InterPro" id="IPR002182">
    <property type="entry name" value="NB-ARC"/>
</dbReference>
<feature type="domain" description="NB-ARC" evidence="1">
    <location>
        <begin position="71"/>
        <end position="132"/>
    </location>
</feature>
<organism evidence="2 3">
    <name type="scientific">Forsythia ovata</name>
    <dbReference type="NCBI Taxonomy" id="205694"/>
    <lineage>
        <taxon>Eukaryota</taxon>
        <taxon>Viridiplantae</taxon>
        <taxon>Streptophyta</taxon>
        <taxon>Embryophyta</taxon>
        <taxon>Tracheophyta</taxon>
        <taxon>Spermatophyta</taxon>
        <taxon>Magnoliopsida</taxon>
        <taxon>eudicotyledons</taxon>
        <taxon>Gunneridae</taxon>
        <taxon>Pentapetalae</taxon>
        <taxon>asterids</taxon>
        <taxon>lamiids</taxon>
        <taxon>Lamiales</taxon>
        <taxon>Oleaceae</taxon>
        <taxon>Forsythieae</taxon>
        <taxon>Forsythia</taxon>
    </lineage>
</organism>
<reference evidence="3" key="1">
    <citation type="submission" date="2024-07" db="EMBL/GenBank/DDBJ databases">
        <title>Two chromosome-level genome assemblies of Korean endemic species Abeliophyllum distichum and Forsythia ovata (Oleaceae).</title>
        <authorList>
            <person name="Jang H."/>
        </authorList>
    </citation>
    <scope>NUCLEOTIDE SEQUENCE [LARGE SCALE GENOMIC DNA]</scope>
</reference>
<protein>
    <submittedName>
        <fullName evidence="2">Late blight resistance protein-like protein R1A-3</fullName>
    </submittedName>
</protein>
<dbReference type="PANTHER" id="PTHR19338:SF73">
    <property type="entry name" value="DISEASE RESISTANCE PROTEIN RGA2-LIKE"/>
    <property type="match status" value="1"/>
</dbReference>
<accession>A0ABD1WUL1</accession>
<evidence type="ECO:0000313" key="3">
    <source>
        <dbReference type="Proteomes" id="UP001604277"/>
    </source>
</evidence>
<proteinExistence type="predicted"/>
<dbReference type="SUPFAM" id="SSF52540">
    <property type="entry name" value="P-loop containing nucleoside triphosphate hydrolases"/>
    <property type="match status" value="1"/>
</dbReference>
<dbReference type="EMBL" id="JBFOLJ010000002">
    <property type="protein sequence ID" value="KAL2553395.1"/>
    <property type="molecule type" value="Genomic_DNA"/>
</dbReference>
<dbReference type="PANTHER" id="PTHR19338">
    <property type="entry name" value="TRANSLOCASE OF INNER MITOCHONDRIAL MEMBRANE 13 HOMOLOG"/>
    <property type="match status" value="1"/>
</dbReference>
<comment type="caution">
    <text evidence="2">The sequence shown here is derived from an EMBL/GenBank/DDBJ whole genome shotgun (WGS) entry which is preliminary data.</text>
</comment>
<dbReference type="Gene3D" id="3.40.50.300">
    <property type="entry name" value="P-loop containing nucleotide triphosphate hydrolases"/>
    <property type="match status" value="1"/>
</dbReference>